<sequence length="122" mass="13098">MISKDDIAARIESMTALELSDLVGLLERRFNIARQSNPTCTPGAPQSSTEPERSDLKVFLTHAGPNKIALIRAIRDVTKLGLKESKGLADSAPSILAEGLTRDAAEDVRCKIEAAGARAEVR</sequence>
<dbReference type="InterPro" id="IPR008932">
    <property type="entry name" value="Ribosomal_bL12_oligo"/>
</dbReference>
<dbReference type="InterPro" id="IPR013823">
    <property type="entry name" value="Ribosomal_bL12_C"/>
</dbReference>
<keyword evidence="3 4" id="KW-0687">Ribonucleoprotein</keyword>
<dbReference type="PANTHER" id="PTHR45987:SF4">
    <property type="entry name" value="LARGE RIBOSOMAL SUBUNIT PROTEIN BL12M"/>
    <property type="match status" value="1"/>
</dbReference>
<comment type="similarity">
    <text evidence="1 4">Belongs to the bacterial ribosomal protein bL12 family.</text>
</comment>
<feature type="domain" description="Large ribosomal subunit protein bL12 C-terminal" evidence="5">
    <location>
        <begin position="57"/>
        <end position="121"/>
    </location>
</feature>
<evidence type="ECO:0000259" key="5">
    <source>
        <dbReference type="Pfam" id="PF00542"/>
    </source>
</evidence>
<keyword evidence="2 4" id="KW-0689">Ribosomal protein</keyword>
<dbReference type="AlphaFoldDB" id="A0A143WR35"/>
<dbReference type="GO" id="GO:1990904">
    <property type="term" value="C:ribonucleoprotein complex"/>
    <property type="evidence" value="ECO:0007669"/>
    <property type="project" value="UniProtKB-KW"/>
</dbReference>
<dbReference type="Gene3D" id="3.30.1390.10">
    <property type="match status" value="1"/>
</dbReference>
<comment type="subunit">
    <text evidence="4">Homodimer. Part of the ribosomal stalk of the 50S ribosomal subunit. Forms a multimeric L10(L12)X complex, where L10 forms an elongated spine to which 2 to 4 L12 dimers bind in a sequential fashion. Binds GTP-bound translation factors.</text>
</comment>
<dbReference type="GO" id="GO:0005840">
    <property type="term" value="C:ribosome"/>
    <property type="evidence" value="ECO:0007669"/>
    <property type="project" value="UniProtKB-KW"/>
</dbReference>
<comment type="function">
    <text evidence="4">Forms part of the ribosomal stalk which helps the ribosome interact with GTP-bound translation factors. Is thus essential for accurate translation.</text>
</comment>
<dbReference type="Pfam" id="PF00542">
    <property type="entry name" value="Ribosomal_L12"/>
    <property type="match status" value="1"/>
</dbReference>
<evidence type="ECO:0000313" key="8">
    <source>
        <dbReference type="Proteomes" id="UP000075242"/>
    </source>
</evidence>
<dbReference type="GO" id="GO:0003729">
    <property type="term" value="F:mRNA binding"/>
    <property type="evidence" value="ECO:0007669"/>
    <property type="project" value="TreeGrafter"/>
</dbReference>
<dbReference type="GO" id="GO:0003735">
    <property type="term" value="F:structural constituent of ribosome"/>
    <property type="evidence" value="ECO:0007669"/>
    <property type="project" value="InterPro"/>
</dbReference>
<organism evidence="7 8">
    <name type="scientific">Tremblaya princeps</name>
    <dbReference type="NCBI Taxonomy" id="189385"/>
    <lineage>
        <taxon>Bacteria</taxon>
        <taxon>Pseudomonadati</taxon>
        <taxon>Pseudomonadota</taxon>
        <taxon>Betaproteobacteria</taxon>
        <taxon>Candidatus Tremblayella</taxon>
    </lineage>
</organism>
<evidence type="ECO:0000256" key="1">
    <source>
        <dbReference type="ARBA" id="ARBA00007197"/>
    </source>
</evidence>
<dbReference type="InterPro" id="IPR014719">
    <property type="entry name" value="Ribosomal_bL12_C/ClpS-like"/>
</dbReference>
<proteinExistence type="inferred from homology"/>
<protein>
    <recommendedName>
        <fullName evidence="4">Large ribosomal subunit protein bL12</fullName>
    </recommendedName>
</protein>
<dbReference type="HAMAP" id="MF_00368">
    <property type="entry name" value="Ribosomal_bL12"/>
    <property type="match status" value="1"/>
</dbReference>
<evidence type="ECO:0000256" key="3">
    <source>
        <dbReference type="ARBA" id="ARBA00023274"/>
    </source>
</evidence>
<evidence type="ECO:0000256" key="2">
    <source>
        <dbReference type="ARBA" id="ARBA00022980"/>
    </source>
</evidence>
<dbReference type="InterPro" id="IPR000206">
    <property type="entry name" value="Ribosomal_bL12"/>
</dbReference>
<dbReference type="SUPFAM" id="SSF54736">
    <property type="entry name" value="ClpS-like"/>
    <property type="match status" value="1"/>
</dbReference>
<dbReference type="NCBIfam" id="TIGR00855">
    <property type="entry name" value="L12"/>
    <property type="match status" value="1"/>
</dbReference>
<reference evidence="8" key="1">
    <citation type="submission" date="2016-01" db="EMBL/GenBank/DDBJ databases">
        <authorList>
            <person name="Husnik F."/>
        </authorList>
    </citation>
    <scope>NUCLEOTIDE SEQUENCE [LARGE SCALE GENOMIC DNA]</scope>
</reference>
<dbReference type="InterPro" id="IPR036235">
    <property type="entry name" value="Ribosomal_bL12_oligo_N_sf"/>
</dbReference>
<dbReference type="Proteomes" id="UP000075242">
    <property type="component" value="Chromosome I"/>
</dbReference>
<dbReference type="Pfam" id="PF16320">
    <property type="entry name" value="Ribosomal_L12_N"/>
    <property type="match status" value="1"/>
</dbReference>
<dbReference type="PATRIC" id="fig|189385.8.peg.157"/>
<feature type="domain" description="Large ribosomal subunit protein bL12 oligomerization" evidence="6">
    <location>
        <begin position="4"/>
        <end position="33"/>
    </location>
</feature>
<gene>
    <name evidence="4 7" type="primary">rplL</name>
    <name evidence="7" type="ORF">MHIR_TP00148</name>
</gene>
<evidence type="ECO:0000259" key="6">
    <source>
        <dbReference type="Pfam" id="PF16320"/>
    </source>
</evidence>
<dbReference type="EMBL" id="LN999011">
    <property type="protein sequence ID" value="CUX76770.1"/>
    <property type="molecule type" value="Genomic_DNA"/>
</dbReference>
<name>A0A143WR35_TREPR</name>
<dbReference type="Gene3D" id="1.20.5.710">
    <property type="entry name" value="Single helix bin"/>
    <property type="match status" value="1"/>
</dbReference>
<dbReference type="PANTHER" id="PTHR45987">
    <property type="entry name" value="39S RIBOSOMAL PROTEIN L12"/>
    <property type="match status" value="1"/>
</dbReference>
<dbReference type="GO" id="GO:0006412">
    <property type="term" value="P:translation"/>
    <property type="evidence" value="ECO:0007669"/>
    <property type="project" value="UniProtKB-UniRule"/>
</dbReference>
<accession>A0A143WR35</accession>
<evidence type="ECO:0000256" key="4">
    <source>
        <dbReference type="HAMAP-Rule" id="MF_00368"/>
    </source>
</evidence>
<evidence type="ECO:0000313" key="7">
    <source>
        <dbReference type="EMBL" id="CUX76770.1"/>
    </source>
</evidence>
<dbReference type="SUPFAM" id="SSF48300">
    <property type="entry name" value="Ribosomal protein L7/12, oligomerisation (N-terminal) domain"/>
    <property type="match status" value="1"/>
</dbReference>
<dbReference type="GO" id="GO:0005737">
    <property type="term" value="C:cytoplasm"/>
    <property type="evidence" value="ECO:0007669"/>
    <property type="project" value="UniProtKB-ARBA"/>
</dbReference>